<dbReference type="Proteomes" id="UP000186817">
    <property type="component" value="Unassembled WGS sequence"/>
</dbReference>
<evidence type="ECO:0000313" key="3">
    <source>
        <dbReference type="Proteomes" id="UP000186817"/>
    </source>
</evidence>
<organism evidence="2 3">
    <name type="scientific">Symbiodinium microadriaticum</name>
    <name type="common">Dinoflagellate</name>
    <name type="synonym">Zooxanthella microadriatica</name>
    <dbReference type="NCBI Taxonomy" id="2951"/>
    <lineage>
        <taxon>Eukaryota</taxon>
        <taxon>Sar</taxon>
        <taxon>Alveolata</taxon>
        <taxon>Dinophyceae</taxon>
        <taxon>Suessiales</taxon>
        <taxon>Symbiodiniaceae</taxon>
        <taxon>Symbiodinium</taxon>
    </lineage>
</organism>
<comment type="caution">
    <text evidence="2">The sequence shown here is derived from an EMBL/GenBank/DDBJ whole genome shotgun (WGS) entry which is preliminary data.</text>
</comment>
<feature type="transmembrane region" description="Helical" evidence="1">
    <location>
        <begin position="43"/>
        <end position="76"/>
    </location>
</feature>
<gene>
    <name evidence="2" type="ORF">AK812_SmicGene27835</name>
</gene>
<evidence type="ECO:0000313" key="2">
    <source>
        <dbReference type="EMBL" id="OLP90567.1"/>
    </source>
</evidence>
<evidence type="ECO:0000256" key="1">
    <source>
        <dbReference type="SAM" id="Phobius"/>
    </source>
</evidence>
<accession>A0A1Q9D614</accession>
<keyword evidence="1" id="KW-0472">Membrane</keyword>
<name>A0A1Q9D614_SYMMI</name>
<reference evidence="2 3" key="1">
    <citation type="submission" date="2016-02" db="EMBL/GenBank/DDBJ databases">
        <title>Genome analysis of coral dinoflagellate symbionts highlights evolutionary adaptations to a symbiotic lifestyle.</title>
        <authorList>
            <person name="Aranda M."/>
            <person name="Li Y."/>
            <person name="Liew Y.J."/>
            <person name="Baumgarten S."/>
            <person name="Simakov O."/>
            <person name="Wilson M."/>
            <person name="Piel J."/>
            <person name="Ashoor H."/>
            <person name="Bougouffa S."/>
            <person name="Bajic V.B."/>
            <person name="Ryu T."/>
            <person name="Ravasi T."/>
            <person name="Bayer T."/>
            <person name="Micklem G."/>
            <person name="Kim H."/>
            <person name="Bhak J."/>
            <person name="Lajeunesse T.C."/>
            <person name="Voolstra C.R."/>
        </authorList>
    </citation>
    <scope>NUCLEOTIDE SEQUENCE [LARGE SCALE GENOMIC DNA]</scope>
    <source>
        <strain evidence="2 3">CCMP2467</strain>
    </source>
</reference>
<sequence length="128" mass="13985">MLSITRTGVIAIIISAMSLIITSSITITITTTIILTITKITKITIIVIIIIFIFNNVTSIIIVVINNSIIIAISIIPMPLHFKDLGCPGHLFRLPPAKDADATFEEDRESSTCYTSAGSDDRPVLWEN</sequence>
<protein>
    <submittedName>
        <fullName evidence="2">Uncharacterized protein</fullName>
    </submittedName>
</protein>
<keyword evidence="1" id="KW-1133">Transmembrane helix</keyword>
<keyword evidence="1" id="KW-0812">Transmembrane</keyword>
<keyword evidence="3" id="KW-1185">Reference proteome</keyword>
<feature type="transmembrane region" description="Helical" evidence="1">
    <location>
        <begin position="12"/>
        <end position="37"/>
    </location>
</feature>
<dbReference type="AlphaFoldDB" id="A0A1Q9D614"/>
<dbReference type="EMBL" id="LSRX01000704">
    <property type="protein sequence ID" value="OLP90567.1"/>
    <property type="molecule type" value="Genomic_DNA"/>
</dbReference>
<proteinExistence type="predicted"/>